<dbReference type="eggNOG" id="ENOG5031IQU">
    <property type="taxonomic scope" value="Bacteria"/>
</dbReference>
<proteinExistence type="predicted"/>
<reference evidence="1 2" key="1">
    <citation type="submission" date="2013-09" db="EMBL/GenBank/DDBJ databases">
        <title>Complete genome sequence of Corynebacterium doosanense CAU 212(T) (=DSM 45436(T)), isolated from activated sludge.</title>
        <authorList>
            <person name="Schaffert L."/>
            <person name="Albersmeier A."/>
            <person name="Kalinowski J."/>
            <person name="Ruckert C."/>
        </authorList>
    </citation>
    <scope>NUCLEOTIDE SEQUENCE [LARGE SCALE GENOMIC DNA]</scope>
    <source>
        <strain evidence="1 2">CAU 212</strain>
    </source>
</reference>
<dbReference type="AlphaFoldDB" id="A0A097IJP0"/>
<keyword evidence="2" id="KW-1185">Reference proteome</keyword>
<dbReference type="EMBL" id="CP006764">
    <property type="protein sequence ID" value="AIT62330.1"/>
    <property type="molecule type" value="Genomic_DNA"/>
</dbReference>
<dbReference type="STRING" id="558173.CDOO_11640"/>
<gene>
    <name evidence="1" type="ORF">CDOO_11640</name>
</gene>
<evidence type="ECO:0000313" key="1">
    <source>
        <dbReference type="EMBL" id="AIT62330.1"/>
    </source>
</evidence>
<dbReference type="KEGG" id="cdo:CDOO_11640"/>
<organism evidence="1 2">
    <name type="scientific">Corynebacterium doosanense CAU 212 = DSM 45436</name>
    <dbReference type="NCBI Taxonomy" id="558173"/>
    <lineage>
        <taxon>Bacteria</taxon>
        <taxon>Bacillati</taxon>
        <taxon>Actinomycetota</taxon>
        <taxon>Actinomycetes</taxon>
        <taxon>Mycobacteriales</taxon>
        <taxon>Corynebacteriaceae</taxon>
        <taxon>Corynebacterium</taxon>
    </lineage>
</organism>
<name>A0A097IJP0_9CORY</name>
<evidence type="ECO:0000313" key="2">
    <source>
        <dbReference type="Proteomes" id="UP000029914"/>
    </source>
</evidence>
<dbReference type="Proteomes" id="UP000029914">
    <property type="component" value="Chromosome"/>
</dbReference>
<dbReference type="HOGENOM" id="CLU_2421916_0_0_11"/>
<protein>
    <submittedName>
        <fullName evidence="1">Uncharacterized protein</fullName>
    </submittedName>
</protein>
<sequence>MIIESVVDDGTGAAQARISQLLAEHPGAQWYRPAACPSLRGSINGQSIYPVVVDYGRDFDRLCADFYAAGADPSYRNARILNNVSEAQSPC</sequence>
<accession>A0A097IJP0</accession>